<comment type="function">
    <text evidence="1">Accumulates harmlessly in the cytoplasmic membrane until it reaches a critical concentration that triggers the formation of micron-scale pores (holes) causing host cell membrane disruption and endolysin escape into the periplasmic space. Participates in determining the precise timing of host cell lysis. Participates with the endolysin and spanin proteins in the sequential events which lead to the programmed host cell lysis releasing the mature viral particles from the host cell.</text>
</comment>
<keyword evidence="1" id="KW-1188">Viral release from host cell</keyword>
<feature type="topological domain" description="Periplasmic" evidence="1">
    <location>
        <begin position="56"/>
        <end position="69"/>
    </location>
</feature>
<keyword evidence="1" id="KW-0204">Cytolysis</keyword>
<comment type="subunit">
    <text evidence="1">Homomultimer.</text>
</comment>
<name>A0A7S6RAA4_9CAUD</name>
<keyword evidence="1" id="KW-0578">Host cell lysis by virus</keyword>
<evidence type="ECO:0000313" key="2">
    <source>
        <dbReference type="EMBL" id="QOV07393.1"/>
    </source>
</evidence>
<evidence type="ECO:0000256" key="1">
    <source>
        <dbReference type="HAMAP-Rule" id="MF_04108"/>
    </source>
</evidence>
<dbReference type="GO" id="GO:0020002">
    <property type="term" value="C:host cell plasma membrane"/>
    <property type="evidence" value="ECO:0007669"/>
    <property type="project" value="UniProtKB-SubCell"/>
</dbReference>
<keyword evidence="1" id="KW-1043">Host membrane</keyword>
<comment type="similarity">
    <text evidence="1">Belongs to the T7likevirus holin family.</text>
</comment>
<gene>
    <name evidence="2" type="ORF">KDKPMHDL_00190</name>
</gene>
<accession>A0A7S6RAA4</accession>
<proteinExistence type="inferred from homology"/>
<evidence type="ECO:0000313" key="3">
    <source>
        <dbReference type="Proteomes" id="UP000593917"/>
    </source>
</evidence>
<keyword evidence="1" id="KW-0735">Signal-anchor</keyword>
<keyword evidence="1" id="KW-0472">Membrane</keyword>
<protein>
    <recommendedName>
        <fullName evidence="1">Holin</fullName>
    </recommendedName>
</protein>
<dbReference type="Proteomes" id="UP000593917">
    <property type="component" value="Segment"/>
</dbReference>
<keyword evidence="3" id="KW-1185">Reference proteome</keyword>
<keyword evidence="1" id="KW-0812">Transmembrane</keyword>
<dbReference type="EMBL" id="MW042806">
    <property type="protein sequence ID" value="QOV07393.1"/>
    <property type="molecule type" value="Genomic_DNA"/>
</dbReference>
<keyword evidence="1" id="KW-1133">Transmembrane helix</keyword>
<organism evidence="2 3">
    <name type="scientific">Klebsiella phage 066046</name>
    <dbReference type="NCBI Taxonomy" id="2777401"/>
    <lineage>
        <taxon>Viruses</taxon>
        <taxon>Duplodnaviria</taxon>
        <taxon>Heunggongvirae</taxon>
        <taxon>Uroviricota</taxon>
        <taxon>Caudoviricetes</taxon>
        <taxon>Autographivirales</taxon>
        <taxon>Autotranscriptaviridae</taxon>
        <taxon>Studiervirinae</taxon>
        <taxon>Przondovirus</taxon>
        <taxon>Przondovirus 066046</taxon>
    </lineage>
</organism>
<dbReference type="GO" id="GO:0140911">
    <property type="term" value="F:pore-forming activity"/>
    <property type="evidence" value="ECO:0007669"/>
    <property type="project" value="UniProtKB-UniRule"/>
</dbReference>
<dbReference type="Pfam" id="PF10746">
    <property type="entry name" value="Phage_holin_2_2"/>
    <property type="match status" value="1"/>
</dbReference>
<feature type="topological domain" description="Cytoplasmic" evidence="1">
    <location>
        <begin position="1"/>
        <end position="36"/>
    </location>
</feature>
<keyword evidence="1" id="KW-1032">Host cell membrane</keyword>
<dbReference type="GO" id="GO:0044659">
    <property type="term" value="P:viral release from host cell by cytolysis"/>
    <property type="evidence" value="ECO:0007669"/>
    <property type="project" value="InterPro"/>
</dbReference>
<dbReference type="GO" id="GO:0016020">
    <property type="term" value="C:membrane"/>
    <property type="evidence" value="ECO:0007669"/>
    <property type="project" value="UniProtKB-UniRule"/>
</dbReference>
<reference evidence="2 3" key="1">
    <citation type="submission" date="2020-09" db="EMBL/GenBank/DDBJ databases">
        <title>The genomes of Klebsiella penumoniae phages isolated from sewage.</title>
        <authorList>
            <person name="Fang Q."/>
            <person name="Feng Y."/>
            <person name="Zong Z."/>
        </authorList>
    </citation>
    <scope>NUCLEOTIDE SEQUENCE [LARGE SCALE GENOMIC DNA]</scope>
    <source>
        <strain evidence="2 3">066046</strain>
    </source>
</reference>
<sequence>MLTLDFNNEVIKAAPIAGVAGADGVARLFWGLSLNEWFYVAAIAYTVVQIGAKVVDKIIDWKKANRGDS</sequence>
<comment type="subcellular location">
    <subcellularLocation>
        <location evidence="1">Host cell inner membrane</location>
        <topology evidence="1">Single-pass type II membrane protein</topology>
        <orientation evidence="1">Periplasmic side</orientation>
    </subcellularLocation>
    <text evidence="1">Classified as a class II holin although it seems to have only one transmembrane domain.</text>
</comment>
<dbReference type="InterPro" id="IPR019682">
    <property type="entry name" value="Phage_T7_Gp17.5_holin"/>
</dbReference>
<keyword evidence="1" id="KW-1030">Host cell inner membrane</keyword>
<dbReference type="HAMAP" id="MF_04108">
    <property type="entry name" value="HOLIN_T7"/>
    <property type="match status" value="1"/>
</dbReference>